<dbReference type="RefSeq" id="WP_086636511.1">
    <property type="nucleotide sequence ID" value="NZ_MRZU01000002.1"/>
</dbReference>
<dbReference type="InterPro" id="IPR038266">
    <property type="entry name" value="NapC/NirT_cytc_sf"/>
</dbReference>
<evidence type="ECO:0000256" key="6">
    <source>
        <dbReference type="SAM" id="Phobius"/>
    </source>
</evidence>
<evidence type="ECO:0000259" key="7">
    <source>
        <dbReference type="Pfam" id="PF14522"/>
    </source>
</evidence>
<dbReference type="Proteomes" id="UP000195137">
    <property type="component" value="Unassembled WGS sequence"/>
</dbReference>
<keyword evidence="6" id="KW-0812">Transmembrane</keyword>
<keyword evidence="5" id="KW-0408">Iron</keyword>
<keyword evidence="2" id="KW-0349">Heme</keyword>
<evidence type="ECO:0000256" key="4">
    <source>
        <dbReference type="ARBA" id="ARBA00022982"/>
    </source>
</evidence>
<feature type="domain" description="Cytochrome c7-like" evidence="7">
    <location>
        <begin position="142"/>
        <end position="194"/>
    </location>
</feature>
<keyword evidence="9" id="KW-1185">Reference proteome</keyword>
<keyword evidence="6" id="KW-0472">Membrane</keyword>
<reference evidence="8 9" key="1">
    <citation type="submission" date="2016-12" db="EMBL/GenBank/DDBJ databases">
        <title>Discovery of methanogenic haloarchaea.</title>
        <authorList>
            <person name="Sorokin D.Y."/>
            <person name="Makarova K.S."/>
            <person name="Abbas B."/>
            <person name="Ferrer M."/>
            <person name="Golyshin P.N."/>
        </authorList>
    </citation>
    <scope>NUCLEOTIDE SEQUENCE [LARGE SCALE GENOMIC DNA]</scope>
    <source>
        <strain evidence="8">AMET1</strain>
    </source>
</reference>
<dbReference type="InterPro" id="IPR029467">
    <property type="entry name" value="Cyt_c7-like"/>
</dbReference>
<organism evidence="8 9">
    <name type="scientific">Methanonatronarchaeum thermophilum</name>
    <dbReference type="NCBI Taxonomy" id="1927129"/>
    <lineage>
        <taxon>Archaea</taxon>
        <taxon>Methanobacteriati</taxon>
        <taxon>Methanobacteriota</taxon>
        <taxon>Methanonatronarchaeia</taxon>
        <taxon>Methanonatronarchaeales</taxon>
        <taxon>Methanonatronarchaeaceae</taxon>
        <taxon>Methanonatronarchaeum</taxon>
    </lineage>
</organism>
<dbReference type="GO" id="GO:0046872">
    <property type="term" value="F:metal ion binding"/>
    <property type="evidence" value="ECO:0007669"/>
    <property type="project" value="UniProtKB-KW"/>
</dbReference>
<keyword evidence="4" id="KW-0249">Electron transport</keyword>
<evidence type="ECO:0000313" key="8">
    <source>
        <dbReference type="EMBL" id="OUJ19410.1"/>
    </source>
</evidence>
<dbReference type="SUPFAM" id="SSF48695">
    <property type="entry name" value="Multiheme cytochromes"/>
    <property type="match status" value="1"/>
</dbReference>
<proteinExistence type="predicted"/>
<keyword evidence="3" id="KW-0479">Metal-binding</keyword>
<dbReference type="EMBL" id="MRZU01000002">
    <property type="protein sequence ID" value="OUJ19410.1"/>
    <property type="molecule type" value="Genomic_DNA"/>
</dbReference>
<name>A0A1Y3GDS3_9EURY</name>
<dbReference type="InterPro" id="IPR036280">
    <property type="entry name" value="Multihaem_cyt_sf"/>
</dbReference>
<evidence type="ECO:0000313" key="9">
    <source>
        <dbReference type="Proteomes" id="UP000195137"/>
    </source>
</evidence>
<keyword evidence="1" id="KW-0813">Transport</keyword>
<dbReference type="Pfam" id="PF14522">
    <property type="entry name" value="Cytochrome_C7"/>
    <property type="match status" value="1"/>
</dbReference>
<protein>
    <submittedName>
        <fullName evidence="8">Multiheme cytochrome</fullName>
    </submittedName>
</protein>
<comment type="caution">
    <text evidence="8">The sequence shown here is derived from an EMBL/GenBank/DDBJ whole genome shotgun (WGS) entry which is preliminary data.</text>
</comment>
<evidence type="ECO:0000256" key="3">
    <source>
        <dbReference type="ARBA" id="ARBA00022723"/>
    </source>
</evidence>
<dbReference type="Gene3D" id="1.10.3820.10">
    <property type="entry name" value="Di-heme elbow motif domain"/>
    <property type="match status" value="1"/>
</dbReference>
<evidence type="ECO:0000256" key="5">
    <source>
        <dbReference type="ARBA" id="ARBA00023004"/>
    </source>
</evidence>
<keyword evidence="6" id="KW-1133">Transmembrane helix</keyword>
<gene>
    <name evidence="8" type="ORF">AMET1_0080</name>
</gene>
<evidence type="ECO:0000256" key="2">
    <source>
        <dbReference type="ARBA" id="ARBA00022617"/>
    </source>
</evidence>
<feature type="transmembrane region" description="Helical" evidence="6">
    <location>
        <begin position="21"/>
        <end position="39"/>
    </location>
</feature>
<dbReference type="AlphaFoldDB" id="A0A1Y3GDS3"/>
<evidence type="ECO:0000256" key="1">
    <source>
        <dbReference type="ARBA" id="ARBA00022448"/>
    </source>
</evidence>
<accession>A0A1Y3GDS3</accession>
<sequence>MSGDKESESILDRFGFKHLSIALVAIAVITGLAAAPGAWDFTSQNQFCDDCHKEMDFPNELAFSTPNYGDAVRGPPVNGTAEEHVEIFEMINIEEGTDCVQCHVGDDLQSVVDEKVIGAMNEAFQFYIMGERDFPEDVEIPDEYCTQCHTSIGEDGANHPEFNVTGYSCGDCHQAHDDTHYVNVDEDTECSECHLDWL</sequence>